<evidence type="ECO:0000256" key="4">
    <source>
        <dbReference type="ARBA" id="ARBA00022525"/>
    </source>
</evidence>
<dbReference type="RefSeq" id="WP_019101326.1">
    <property type="nucleotide sequence ID" value="NZ_AP019312.1"/>
</dbReference>
<evidence type="ECO:0000256" key="2">
    <source>
        <dbReference type="ARBA" id="ARBA00007741"/>
    </source>
</evidence>
<evidence type="ECO:0000313" key="10">
    <source>
        <dbReference type="Proteomes" id="UP000664349"/>
    </source>
</evidence>
<sequence length="394" mass="42435">MNGIQTISSLPLTRPQTTETPAAAPRSDVAGVAVETRAAAAQGPELSALNTAQNKADALRQANETVRRVIEGLAAYESNLAAQRRQAAIAGGELPPAERVAFQRGALTRALDEARDMQTLATQQFVGALKSVGDSGYVMSIEQKSKLQADIADVFADAPPAAQEFAARMSAPAPGAAKDMISDRELWEMISESIGNIKDGYLGVYENVVGKYIEFYQEFSDILSQMAGWISSNDKGDKVTLNVGDLYAALKTLKEKYENTELFVSTADTPEKAKEEAEKWAAELGLPKECAKEQPKGSGRYVVVIDTGPVQKMMTALEGLAGGVPEKGKKVEMDNAKFQSWQSGFKAQEENLKNTLQTLTQKYSNANSLFDNLVKVLSSTISSCTETAKSFLQG</sequence>
<evidence type="ECO:0000256" key="3">
    <source>
        <dbReference type="ARBA" id="ARBA00018825"/>
    </source>
</evidence>
<evidence type="ECO:0000256" key="6">
    <source>
        <dbReference type="ARBA" id="ARBA00023054"/>
    </source>
</evidence>
<comment type="function">
    <text evidence="7">Required for invasion of epithelial cells, as well as for survival within host cells, escape from endocytic vesicles and subsequent actin-tail formation. Probably regulates the secretion of effectors BipB and BipC and their final integration into the target cell membrane.</text>
</comment>
<accession>A0ABS3GIT7</accession>
<organism evidence="9 10">
    <name type="scientific">Chromobacterium haemolyticum</name>
    <dbReference type="NCBI Taxonomy" id="394935"/>
    <lineage>
        <taxon>Bacteria</taxon>
        <taxon>Pseudomonadati</taxon>
        <taxon>Pseudomonadota</taxon>
        <taxon>Betaproteobacteria</taxon>
        <taxon>Neisseriales</taxon>
        <taxon>Chromobacteriaceae</taxon>
        <taxon>Chromobacterium</taxon>
    </lineage>
</organism>
<comment type="subcellular location">
    <subcellularLocation>
        <location evidence="1">Secreted</location>
    </subcellularLocation>
</comment>
<proteinExistence type="inferred from homology"/>
<reference evidence="9 10" key="1">
    <citation type="submission" date="2021-03" db="EMBL/GenBank/DDBJ databases">
        <title>First Case of infection caused by Chromobacterium haemolyticum derived from water in China.</title>
        <authorList>
            <person name="Chen J."/>
            <person name="Liu C."/>
        </authorList>
    </citation>
    <scope>NUCLEOTIDE SEQUENCE [LARGE SCALE GENOMIC DNA]</scope>
    <source>
        <strain evidence="9 10">WJ-5</strain>
    </source>
</reference>
<dbReference type="GeneID" id="58561956"/>
<name>A0ABS3GIT7_9NEIS</name>
<protein>
    <recommendedName>
        <fullName evidence="3">Translocator protein BipD</fullName>
    </recommendedName>
</protein>
<feature type="region of interest" description="Disordered" evidence="8">
    <location>
        <begin position="1"/>
        <end position="28"/>
    </location>
</feature>
<dbReference type="NCBIfam" id="TIGR02553">
    <property type="entry name" value="SipD_IpaD_SspD"/>
    <property type="match status" value="1"/>
</dbReference>
<dbReference type="EMBL" id="JAFLRD010000004">
    <property type="protein sequence ID" value="MBO0414977.1"/>
    <property type="molecule type" value="Genomic_DNA"/>
</dbReference>
<dbReference type="Proteomes" id="UP000664349">
    <property type="component" value="Unassembled WGS sequence"/>
</dbReference>
<evidence type="ECO:0000256" key="8">
    <source>
        <dbReference type="SAM" id="MobiDB-lite"/>
    </source>
</evidence>
<evidence type="ECO:0000256" key="5">
    <source>
        <dbReference type="ARBA" id="ARBA00023026"/>
    </source>
</evidence>
<keyword evidence="5" id="KW-0843">Virulence</keyword>
<dbReference type="Gene3D" id="1.20.1710.10">
    <property type="entry name" value="IpaD-like"/>
    <property type="match status" value="1"/>
</dbReference>
<evidence type="ECO:0000313" key="9">
    <source>
        <dbReference type="EMBL" id="MBO0414977.1"/>
    </source>
</evidence>
<evidence type="ECO:0000256" key="1">
    <source>
        <dbReference type="ARBA" id="ARBA00004613"/>
    </source>
</evidence>
<keyword evidence="10" id="KW-1185">Reference proteome</keyword>
<comment type="similarity">
    <text evidence="2">Belongs to the invasin protein D family.</text>
</comment>
<gene>
    <name evidence="9" type="primary">sctA</name>
    <name evidence="9" type="ORF">J1C50_05590</name>
</gene>
<dbReference type="SUPFAM" id="SSF140693">
    <property type="entry name" value="IpaD-like"/>
    <property type="match status" value="1"/>
</dbReference>
<dbReference type="Pfam" id="PF06511">
    <property type="entry name" value="T3SS_TC"/>
    <property type="match status" value="1"/>
</dbReference>
<comment type="caution">
    <text evidence="9">The sequence shown here is derived from an EMBL/GenBank/DDBJ whole genome shotgun (WGS) entry which is preliminary data.</text>
</comment>
<feature type="compositionally biased region" description="Polar residues" evidence="8">
    <location>
        <begin position="1"/>
        <end position="20"/>
    </location>
</feature>
<dbReference type="InterPro" id="IPR009483">
    <property type="entry name" value="IpaD/BipD/SipD"/>
</dbReference>
<evidence type="ECO:0000256" key="7">
    <source>
        <dbReference type="ARBA" id="ARBA00025541"/>
    </source>
</evidence>
<keyword evidence="4" id="KW-0964">Secreted</keyword>
<dbReference type="InterPro" id="IPR036708">
    <property type="entry name" value="BipD-like_sf"/>
</dbReference>
<keyword evidence="6" id="KW-0175">Coiled coil</keyword>